<dbReference type="EMBL" id="KV426258">
    <property type="protein sequence ID" value="KZV83709.1"/>
    <property type="molecule type" value="Genomic_DNA"/>
</dbReference>
<evidence type="ECO:0000313" key="3">
    <source>
        <dbReference type="EMBL" id="KZV83709.1"/>
    </source>
</evidence>
<proteinExistence type="predicted"/>
<dbReference type="InterPro" id="IPR051783">
    <property type="entry name" value="NAD(P)-dependent_oxidoreduct"/>
</dbReference>
<evidence type="ECO:0000313" key="4">
    <source>
        <dbReference type="Proteomes" id="UP000077266"/>
    </source>
</evidence>
<dbReference type="GO" id="GO:0005737">
    <property type="term" value="C:cytoplasm"/>
    <property type="evidence" value="ECO:0007669"/>
    <property type="project" value="TreeGrafter"/>
</dbReference>
<dbReference type="Proteomes" id="UP000077266">
    <property type="component" value="Unassembled WGS sequence"/>
</dbReference>
<dbReference type="InterPro" id="IPR036291">
    <property type="entry name" value="NAD(P)-bd_dom_sf"/>
</dbReference>
<keyword evidence="1" id="KW-1133">Transmembrane helix</keyword>
<dbReference type="GO" id="GO:0004029">
    <property type="term" value="F:aldehyde dehydrogenase (NAD+) activity"/>
    <property type="evidence" value="ECO:0007669"/>
    <property type="project" value="TreeGrafter"/>
</dbReference>
<accession>A0A165ZL92</accession>
<keyword evidence="4" id="KW-1185">Reference proteome</keyword>
<feature type="domain" description="NAD-dependent epimerase/dehydratase" evidence="2">
    <location>
        <begin position="9"/>
        <end position="234"/>
    </location>
</feature>
<keyword evidence="1" id="KW-0812">Transmembrane</keyword>
<dbReference type="InParanoid" id="A0A165ZL92"/>
<name>A0A165ZL92_EXIGL</name>
<keyword evidence="1" id="KW-0472">Membrane</keyword>
<dbReference type="OrthoDB" id="10262413at2759"/>
<protein>
    <submittedName>
        <fullName evidence="3">NAD(P)-binding protein</fullName>
    </submittedName>
</protein>
<gene>
    <name evidence="3" type="ORF">EXIGLDRAFT_842760</name>
</gene>
<organism evidence="3 4">
    <name type="scientific">Exidia glandulosa HHB12029</name>
    <dbReference type="NCBI Taxonomy" id="1314781"/>
    <lineage>
        <taxon>Eukaryota</taxon>
        <taxon>Fungi</taxon>
        <taxon>Dikarya</taxon>
        <taxon>Basidiomycota</taxon>
        <taxon>Agaricomycotina</taxon>
        <taxon>Agaricomycetes</taxon>
        <taxon>Auriculariales</taxon>
        <taxon>Exidiaceae</taxon>
        <taxon>Exidia</taxon>
    </lineage>
</organism>
<dbReference type="Pfam" id="PF01370">
    <property type="entry name" value="Epimerase"/>
    <property type="match status" value="1"/>
</dbReference>
<dbReference type="STRING" id="1314781.A0A165ZL92"/>
<evidence type="ECO:0000259" key="2">
    <source>
        <dbReference type="Pfam" id="PF01370"/>
    </source>
</evidence>
<evidence type="ECO:0000256" key="1">
    <source>
        <dbReference type="SAM" id="Phobius"/>
    </source>
</evidence>
<sequence length="336" mass="35562">MSSTNSLSILLFGATGYLGGSILVGLLKEFPTANITVVARSDAHDAAIRATGAQNILHADHSNSEAIKTAASKADVVINAADADAVDMINAVLAGLAERKKSTGKKGVYLHTSGTWYAFDKAEGVFDPSSKYYNDANEEDIKSIPADAIHRKTDELVFAADKAGDVSGYIVAPGAIFGEGSGPVKRLSVMFMLWAGLGATFKKPIIIGDGSNIANSVHIDDLVDLYIIVLKRALAGTDGAGVSPYAKFYNGVSGEIVEREIMTRVAKTLFKTDKLEQISFGEASQAFPMTFAVARNTLAKSDRGKAIGWTPKHLEPITEGIETGLLTAASMMGWKV</sequence>
<dbReference type="PANTHER" id="PTHR48079:SF6">
    <property type="entry name" value="NAD(P)-BINDING DOMAIN-CONTAINING PROTEIN-RELATED"/>
    <property type="match status" value="1"/>
</dbReference>
<feature type="transmembrane region" description="Helical" evidence="1">
    <location>
        <begin position="7"/>
        <end position="27"/>
    </location>
</feature>
<dbReference type="Gene3D" id="3.40.50.720">
    <property type="entry name" value="NAD(P)-binding Rossmann-like Domain"/>
    <property type="match status" value="1"/>
</dbReference>
<reference evidence="3 4" key="1">
    <citation type="journal article" date="2016" name="Mol. Biol. Evol.">
        <title>Comparative Genomics of Early-Diverging Mushroom-Forming Fungi Provides Insights into the Origins of Lignocellulose Decay Capabilities.</title>
        <authorList>
            <person name="Nagy L.G."/>
            <person name="Riley R."/>
            <person name="Tritt A."/>
            <person name="Adam C."/>
            <person name="Daum C."/>
            <person name="Floudas D."/>
            <person name="Sun H."/>
            <person name="Yadav J.S."/>
            <person name="Pangilinan J."/>
            <person name="Larsson K.H."/>
            <person name="Matsuura K."/>
            <person name="Barry K."/>
            <person name="Labutti K."/>
            <person name="Kuo R."/>
            <person name="Ohm R.A."/>
            <person name="Bhattacharya S.S."/>
            <person name="Shirouzu T."/>
            <person name="Yoshinaga Y."/>
            <person name="Martin F.M."/>
            <person name="Grigoriev I.V."/>
            <person name="Hibbett D.S."/>
        </authorList>
    </citation>
    <scope>NUCLEOTIDE SEQUENCE [LARGE SCALE GENOMIC DNA]</scope>
    <source>
        <strain evidence="3 4">HHB12029</strain>
    </source>
</reference>
<dbReference type="FunCoup" id="A0A165ZL92">
    <property type="interactions" value="26"/>
</dbReference>
<dbReference type="SUPFAM" id="SSF51735">
    <property type="entry name" value="NAD(P)-binding Rossmann-fold domains"/>
    <property type="match status" value="1"/>
</dbReference>
<dbReference type="InterPro" id="IPR001509">
    <property type="entry name" value="Epimerase_deHydtase"/>
</dbReference>
<dbReference type="AlphaFoldDB" id="A0A165ZL92"/>
<dbReference type="PANTHER" id="PTHR48079">
    <property type="entry name" value="PROTEIN YEEZ"/>
    <property type="match status" value="1"/>
</dbReference>